<evidence type="ECO:0000313" key="2">
    <source>
        <dbReference type="Proteomes" id="UP000018721"/>
    </source>
</evidence>
<proteinExistence type="predicted"/>
<dbReference type="EMBL" id="ANIZ01000700">
    <property type="protein sequence ID" value="ETI53217.1"/>
    <property type="molecule type" value="Genomic_DNA"/>
</dbReference>
<comment type="caution">
    <text evidence="1">The sequence shown here is derived from an EMBL/GenBank/DDBJ whole genome shotgun (WGS) entry which is preliminary data.</text>
</comment>
<dbReference type="Proteomes" id="UP000018721">
    <property type="component" value="Unassembled WGS sequence"/>
</dbReference>
<accession>V9FS43</accession>
<dbReference type="HOGENOM" id="CLU_2676494_0_0_1"/>
<evidence type="ECO:0000313" key="1">
    <source>
        <dbReference type="EMBL" id="ETI53217.1"/>
    </source>
</evidence>
<sequence>MSVETALNFYEVGVRIGEIRKNRCCVLCTVRVDVCKFDDEDLLPALGPILVVAPPDAWEGPVSTNLLKGFNRTQI</sequence>
<keyword evidence="2" id="KW-1185">Reference proteome</keyword>
<name>V9FS43_PHYNI</name>
<protein>
    <submittedName>
        <fullName evidence="1">Uncharacterized protein</fullName>
    </submittedName>
</protein>
<dbReference type="AlphaFoldDB" id="V9FS43"/>
<gene>
    <name evidence="1" type="ORF">F443_03799</name>
</gene>
<reference evidence="1 2" key="1">
    <citation type="submission" date="2013-11" db="EMBL/GenBank/DDBJ databases">
        <title>The Genome Sequence of Phytophthora parasitica P1569.</title>
        <authorList>
            <consortium name="The Broad Institute Genomics Platform"/>
            <person name="Russ C."/>
            <person name="Tyler B."/>
            <person name="Panabieres F."/>
            <person name="Shan W."/>
            <person name="Tripathy S."/>
            <person name="Grunwald N."/>
            <person name="Machado M."/>
            <person name="Johnson C.S."/>
            <person name="Arredondo F."/>
            <person name="Hong C."/>
            <person name="Coffey M."/>
            <person name="Young S.K."/>
            <person name="Zeng Q."/>
            <person name="Gargeya S."/>
            <person name="Fitzgerald M."/>
            <person name="Abouelleil A."/>
            <person name="Alvarado L."/>
            <person name="Chapman S.B."/>
            <person name="Gainer-Dewar J."/>
            <person name="Goldberg J."/>
            <person name="Griggs A."/>
            <person name="Gujja S."/>
            <person name="Hansen M."/>
            <person name="Howarth C."/>
            <person name="Imamovic A."/>
            <person name="Ireland A."/>
            <person name="Larimer J."/>
            <person name="McCowan C."/>
            <person name="Murphy C."/>
            <person name="Pearson M."/>
            <person name="Poon T.W."/>
            <person name="Priest M."/>
            <person name="Roberts A."/>
            <person name="Saif S."/>
            <person name="Shea T."/>
            <person name="Sykes S."/>
            <person name="Wortman J."/>
            <person name="Nusbaum C."/>
            <person name="Birren B."/>
        </authorList>
    </citation>
    <scope>NUCLEOTIDE SEQUENCE [LARGE SCALE GENOMIC DNA]</scope>
    <source>
        <strain evidence="1 2">P1569</strain>
    </source>
</reference>
<organism evidence="1 2">
    <name type="scientific">Phytophthora nicotianae P1569</name>
    <dbReference type="NCBI Taxonomy" id="1317065"/>
    <lineage>
        <taxon>Eukaryota</taxon>
        <taxon>Sar</taxon>
        <taxon>Stramenopiles</taxon>
        <taxon>Oomycota</taxon>
        <taxon>Peronosporomycetes</taxon>
        <taxon>Peronosporales</taxon>
        <taxon>Peronosporaceae</taxon>
        <taxon>Phytophthora</taxon>
    </lineage>
</organism>